<keyword evidence="5" id="KW-0378">Hydrolase</keyword>
<keyword evidence="8 13" id="KW-0472">Membrane</keyword>
<evidence type="ECO:0000256" key="12">
    <source>
        <dbReference type="ARBA" id="ARBA00049763"/>
    </source>
</evidence>
<evidence type="ECO:0000256" key="2">
    <source>
        <dbReference type="ARBA" id="ARBA00006897"/>
    </source>
</evidence>
<comment type="catalytic activity">
    <reaction evidence="10">
        <text>Hydrolyzes the peptide bond -P2-(S-farnesyl or geranylgeranyl)C-P1'-P2'-P3'-COOH where P1' and P2' are amino acids with aliphatic sidechains and P3' is any C-terminal residue.</text>
        <dbReference type="EC" id="3.4.26.1"/>
    </reaction>
</comment>
<dbReference type="OrthoDB" id="271604at2759"/>
<keyword evidence="4 13" id="KW-0812">Transmembrane</keyword>
<dbReference type="GO" id="GO:0071586">
    <property type="term" value="P:CAAX-box protein processing"/>
    <property type="evidence" value="ECO:0007669"/>
    <property type="project" value="InterPro"/>
</dbReference>
<evidence type="ECO:0000256" key="13">
    <source>
        <dbReference type="SAM" id="Phobius"/>
    </source>
</evidence>
<evidence type="ECO:0000256" key="5">
    <source>
        <dbReference type="ARBA" id="ARBA00022801"/>
    </source>
</evidence>
<dbReference type="InterPro" id="IPR039731">
    <property type="entry name" value="Rce1"/>
</dbReference>
<protein>
    <recommendedName>
        <fullName evidence="12">CAAX prenyl protease 2</fullName>
        <ecNumber evidence="11">3.4.26.1</ecNumber>
    </recommendedName>
    <alternativeName>
        <fullName evidence="9">Farnesylated proteins-converting enzyme 2</fullName>
    </alternativeName>
</protein>
<feature type="domain" description="CAAX prenyl protease 2/Lysostaphin resistance protein A-like" evidence="14">
    <location>
        <begin position="189"/>
        <end position="307"/>
    </location>
</feature>
<dbReference type="Proteomes" id="UP000752696">
    <property type="component" value="Unassembled WGS sequence"/>
</dbReference>
<dbReference type="EC" id="3.4.26.1" evidence="11"/>
<evidence type="ECO:0000256" key="6">
    <source>
        <dbReference type="ARBA" id="ARBA00022824"/>
    </source>
</evidence>
<name>A0A6V7H495_9HYME</name>
<feature type="transmembrane region" description="Helical" evidence="13">
    <location>
        <begin position="261"/>
        <end position="288"/>
    </location>
</feature>
<feature type="transmembrane region" description="Helical" evidence="13">
    <location>
        <begin position="107"/>
        <end position="125"/>
    </location>
</feature>
<evidence type="ECO:0000256" key="11">
    <source>
        <dbReference type="ARBA" id="ARBA00049729"/>
    </source>
</evidence>
<dbReference type="Pfam" id="PF02517">
    <property type="entry name" value="Rce1-like"/>
    <property type="match status" value="1"/>
</dbReference>
<dbReference type="GO" id="GO:0004222">
    <property type="term" value="F:metalloendopeptidase activity"/>
    <property type="evidence" value="ECO:0007669"/>
    <property type="project" value="InterPro"/>
</dbReference>
<proteinExistence type="inferred from homology"/>
<evidence type="ECO:0000256" key="7">
    <source>
        <dbReference type="ARBA" id="ARBA00022989"/>
    </source>
</evidence>
<sequence>MIDVRGRGRGKKEKGSVKTSERMLIFGNVTEPSALRFSTIPSEEIVFEDVWAVGFMEVMDTTGRNTDLSCITAILSCFVLSVMYVASLYVWNSPYSREHPTVIKKRFFSVFIMSLISPALLYFGINEKVFQKATIWELLGLRWPGLIQAILIPLLLTMILFLGPICVQGFNGLWRLYTEPMYWLGSVRTIIWWRNLVVAPLAEEWTFRACMLPLLLQCFTPTTAIFICPLFFGVAHFHLVVDRVRAGMNLKHALFISFYEYINLFDTFGIGFQFVFTTLFGAYAAFLFAKTGHLAAPFTAHSFCNHMGCPDFSEVVAVKDPLKRAGLFSLFVIGLVAWCFLLTPMTNPRLFYNNLFWHKNFI</sequence>
<comment type="caution">
    <text evidence="15">The sequence shown here is derived from an EMBL/GenBank/DDBJ whole genome shotgun (WGS) entry which is preliminary data.</text>
</comment>
<accession>A0A6V7H495</accession>
<keyword evidence="7 13" id="KW-1133">Transmembrane helix</keyword>
<dbReference type="AlphaFoldDB" id="A0A6V7H495"/>
<reference evidence="15" key="1">
    <citation type="submission" date="2020-07" db="EMBL/GenBank/DDBJ databases">
        <authorList>
            <person name="Nazaruddin N."/>
        </authorList>
    </citation>
    <scope>NUCLEOTIDE SEQUENCE</scope>
</reference>
<evidence type="ECO:0000256" key="8">
    <source>
        <dbReference type="ARBA" id="ARBA00023136"/>
    </source>
</evidence>
<dbReference type="GO" id="GO:0005789">
    <property type="term" value="C:endoplasmic reticulum membrane"/>
    <property type="evidence" value="ECO:0007669"/>
    <property type="project" value="UniProtKB-SubCell"/>
</dbReference>
<feature type="transmembrane region" description="Helical" evidence="13">
    <location>
        <begin position="327"/>
        <end position="346"/>
    </location>
</feature>
<comment type="similarity">
    <text evidence="2">Belongs to the peptidase U48 family.</text>
</comment>
<gene>
    <name evidence="15" type="ORF">MHI_LOCUS346311</name>
</gene>
<dbReference type="PANTHER" id="PTHR13046">
    <property type="entry name" value="PROTEASE U48 CAAX PRENYL PROTEASE RCE1"/>
    <property type="match status" value="1"/>
</dbReference>
<keyword evidence="3" id="KW-0645">Protease</keyword>
<dbReference type="InterPro" id="IPR003675">
    <property type="entry name" value="Rce1/LyrA-like_dom"/>
</dbReference>
<evidence type="ECO:0000256" key="4">
    <source>
        <dbReference type="ARBA" id="ARBA00022692"/>
    </source>
</evidence>
<feature type="transmembrane region" description="Helical" evidence="13">
    <location>
        <begin position="68"/>
        <end position="87"/>
    </location>
</feature>
<evidence type="ECO:0000256" key="3">
    <source>
        <dbReference type="ARBA" id="ARBA00022670"/>
    </source>
</evidence>
<evidence type="ECO:0000313" key="15">
    <source>
        <dbReference type="EMBL" id="CAD1472952.1"/>
    </source>
</evidence>
<keyword evidence="6" id="KW-0256">Endoplasmic reticulum</keyword>
<evidence type="ECO:0000256" key="9">
    <source>
        <dbReference type="ARBA" id="ARBA00032607"/>
    </source>
</evidence>
<feature type="transmembrane region" description="Helical" evidence="13">
    <location>
        <begin position="146"/>
        <end position="170"/>
    </location>
</feature>
<keyword evidence="16" id="KW-1185">Reference proteome</keyword>
<dbReference type="EMBL" id="CAJDYZ010005959">
    <property type="protein sequence ID" value="CAD1472952.1"/>
    <property type="molecule type" value="Genomic_DNA"/>
</dbReference>
<evidence type="ECO:0000259" key="14">
    <source>
        <dbReference type="Pfam" id="PF02517"/>
    </source>
</evidence>
<comment type="subcellular location">
    <subcellularLocation>
        <location evidence="1">Endoplasmic reticulum membrane</location>
        <topology evidence="1">Multi-pass membrane protein</topology>
    </subcellularLocation>
</comment>
<evidence type="ECO:0000313" key="16">
    <source>
        <dbReference type="Proteomes" id="UP000752696"/>
    </source>
</evidence>
<evidence type="ECO:0000256" key="10">
    <source>
        <dbReference type="ARBA" id="ARBA00047280"/>
    </source>
</evidence>
<evidence type="ECO:0000256" key="1">
    <source>
        <dbReference type="ARBA" id="ARBA00004477"/>
    </source>
</evidence>
<feature type="transmembrane region" description="Helical" evidence="13">
    <location>
        <begin position="214"/>
        <end position="241"/>
    </location>
</feature>
<organism evidence="15 16">
    <name type="scientific">Heterotrigona itama</name>
    <dbReference type="NCBI Taxonomy" id="395501"/>
    <lineage>
        <taxon>Eukaryota</taxon>
        <taxon>Metazoa</taxon>
        <taxon>Ecdysozoa</taxon>
        <taxon>Arthropoda</taxon>
        <taxon>Hexapoda</taxon>
        <taxon>Insecta</taxon>
        <taxon>Pterygota</taxon>
        <taxon>Neoptera</taxon>
        <taxon>Endopterygota</taxon>
        <taxon>Hymenoptera</taxon>
        <taxon>Apocrita</taxon>
        <taxon>Aculeata</taxon>
        <taxon>Apoidea</taxon>
        <taxon>Anthophila</taxon>
        <taxon>Apidae</taxon>
        <taxon>Heterotrigona</taxon>
    </lineage>
</organism>
<dbReference type="PANTHER" id="PTHR13046:SF0">
    <property type="entry name" value="CAAX PRENYL PROTEASE 2"/>
    <property type="match status" value="1"/>
</dbReference>